<feature type="domain" description="EF-hand" evidence="2">
    <location>
        <begin position="8"/>
        <end position="43"/>
    </location>
</feature>
<dbReference type="AlphaFoldDB" id="A0AAD4DDP2"/>
<evidence type="ECO:0000313" key="3">
    <source>
        <dbReference type="EMBL" id="KAG0275438.1"/>
    </source>
</evidence>
<dbReference type="EMBL" id="JAAAIL010000480">
    <property type="protein sequence ID" value="KAG0275438.1"/>
    <property type="molecule type" value="Genomic_DNA"/>
</dbReference>
<dbReference type="InterPro" id="IPR018247">
    <property type="entry name" value="EF_Hand_1_Ca_BS"/>
</dbReference>
<keyword evidence="1" id="KW-0106">Calcium</keyword>
<dbReference type="InterPro" id="IPR002048">
    <property type="entry name" value="EF_hand_dom"/>
</dbReference>
<evidence type="ECO:0000313" key="4">
    <source>
        <dbReference type="Proteomes" id="UP001194580"/>
    </source>
</evidence>
<comment type="caution">
    <text evidence="3">The sequence shown here is derived from an EMBL/GenBank/DDBJ whole genome shotgun (WGS) entry which is preliminary data.</text>
</comment>
<dbReference type="PROSITE" id="PS00018">
    <property type="entry name" value="EF_HAND_1"/>
    <property type="match status" value="1"/>
</dbReference>
<proteinExistence type="predicted"/>
<dbReference type="GO" id="GO:0005509">
    <property type="term" value="F:calcium ion binding"/>
    <property type="evidence" value="ECO:0007669"/>
    <property type="project" value="InterPro"/>
</dbReference>
<evidence type="ECO:0000259" key="2">
    <source>
        <dbReference type="PROSITE" id="PS50222"/>
    </source>
</evidence>
<evidence type="ECO:0000256" key="1">
    <source>
        <dbReference type="ARBA" id="ARBA00022837"/>
    </source>
</evidence>
<dbReference type="PROSITE" id="PS50222">
    <property type="entry name" value="EF_HAND_2"/>
    <property type="match status" value="1"/>
</dbReference>
<name>A0AAD4DDP2_9FUNG</name>
<dbReference type="InterPro" id="IPR011992">
    <property type="entry name" value="EF-hand-dom_pair"/>
</dbReference>
<keyword evidence="4" id="KW-1185">Reference proteome</keyword>
<dbReference type="Gene3D" id="1.10.238.10">
    <property type="entry name" value="EF-hand"/>
    <property type="match status" value="1"/>
</dbReference>
<reference evidence="3" key="1">
    <citation type="journal article" date="2020" name="Fungal Divers.">
        <title>Resolving the Mortierellaceae phylogeny through synthesis of multi-gene phylogenetics and phylogenomics.</title>
        <authorList>
            <person name="Vandepol N."/>
            <person name="Liber J."/>
            <person name="Desiro A."/>
            <person name="Na H."/>
            <person name="Kennedy M."/>
            <person name="Barry K."/>
            <person name="Grigoriev I.V."/>
            <person name="Miller A.N."/>
            <person name="O'Donnell K."/>
            <person name="Stajich J.E."/>
            <person name="Bonito G."/>
        </authorList>
    </citation>
    <scope>NUCLEOTIDE SEQUENCE</scope>
    <source>
        <strain evidence="3">NRRL 28262</strain>
    </source>
</reference>
<gene>
    <name evidence="3" type="ORF">BGZ95_008802</name>
</gene>
<protein>
    <recommendedName>
        <fullName evidence="2">EF-hand domain-containing protein</fullName>
    </recommendedName>
</protein>
<dbReference type="SUPFAM" id="SSF47473">
    <property type="entry name" value="EF-hand"/>
    <property type="match status" value="1"/>
</dbReference>
<sequence length="72" mass="7735">MADAFSREELSDLKDVFVQHDADGDGTVNTAELLKTINALDELVTKDEVETVIQVFDTDNDGSLTSTSSLGS</sequence>
<dbReference type="Pfam" id="PF13499">
    <property type="entry name" value="EF-hand_7"/>
    <property type="match status" value="1"/>
</dbReference>
<dbReference type="Proteomes" id="UP001194580">
    <property type="component" value="Unassembled WGS sequence"/>
</dbReference>
<accession>A0AAD4DDP2</accession>
<organism evidence="3 4">
    <name type="scientific">Linnemannia exigua</name>
    <dbReference type="NCBI Taxonomy" id="604196"/>
    <lineage>
        <taxon>Eukaryota</taxon>
        <taxon>Fungi</taxon>
        <taxon>Fungi incertae sedis</taxon>
        <taxon>Mucoromycota</taxon>
        <taxon>Mortierellomycotina</taxon>
        <taxon>Mortierellomycetes</taxon>
        <taxon>Mortierellales</taxon>
        <taxon>Mortierellaceae</taxon>
        <taxon>Linnemannia</taxon>
    </lineage>
</organism>